<dbReference type="PANTHER" id="PTHR30419:SF8">
    <property type="entry name" value="NITROGEN ASSIMILATION TRANSCRIPTIONAL ACTIVATOR-RELATED"/>
    <property type="match status" value="1"/>
</dbReference>
<dbReference type="Gene3D" id="3.40.190.290">
    <property type="match status" value="1"/>
</dbReference>
<sequence>MTEEQLKYFVTIIDTGSYMETALELNIAQSSVSKQIQALERELGVQLFNRRRRHVKLTEEGKQLLPQARHILGEIYHLKYMAKKLQPGYKYRITVLTLPIMSCFGFHIPVSRFELENPSFIINLKELEEPQLFRKLLGNNFDIALTYWDEQNLTNGKNPFVPVSTDKIVLAVHKDNPLAKLDHITPEQLKNIPLMLMETYTCISHLCMAFFEEHHIVPNIIFRGRPETILGGVEAKLGSALIARKLASQLLANNVVLIPISPSIPATLGAVINKHSQKNPKVRELIKMLIDRNNE</sequence>
<evidence type="ECO:0000256" key="1">
    <source>
        <dbReference type="ARBA" id="ARBA00009437"/>
    </source>
</evidence>
<evidence type="ECO:0000259" key="5">
    <source>
        <dbReference type="PROSITE" id="PS50931"/>
    </source>
</evidence>
<comment type="similarity">
    <text evidence="1">Belongs to the LysR transcriptional regulatory family.</text>
</comment>
<dbReference type="Pfam" id="PF00126">
    <property type="entry name" value="HTH_1"/>
    <property type="match status" value="1"/>
</dbReference>
<dbReference type="Gene3D" id="1.10.10.10">
    <property type="entry name" value="Winged helix-like DNA-binding domain superfamily/Winged helix DNA-binding domain"/>
    <property type="match status" value="1"/>
</dbReference>
<comment type="caution">
    <text evidence="6">The sequence shown here is derived from an EMBL/GenBank/DDBJ whole genome shotgun (WGS) entry which is preliminary data.</text>
</comment>
<protein>
    <submittedName>
        <fullName evidence="6">LysR family transcriptional regulator</fullName>
    </submittedName>
</protein>
<dbReference type="CDD" id="cd05466">
    <property type="entry name" value="PBP2_LTTR_substrate"/>
    <property type="match status" value="1"/>
</dbReference>
<dbReference type="PROSITE" id="PS50931">
    <property type="entry name" value="HTH_LYSR"/>
    <property type="match status" value="1"/>
</dbReference>
<dbReference type="PANTHER" id="PTHR30419">
    <property type="entry name" value="HTH-TYPE TRANSCRIPTIONAL REGULATOR YBHD"/>
    <property type="match status" value="1"/>
</dbReference>
<evidence type="ECO:0000313" key="7">
    <source>
        <dbReference type="Proteomes" id="UP001165422"/>
    </source>
</evidence>
<feature type="domain" description="HTH lysR-type" evidence="5">
    <location>
        <begin position="1"/>
        <end position="58"/>
    </location>
</feature>
<accession>A0ABS8N766</accession>
<dbReference type="RefSeq" id="WP_229981638.1">
    <property type="nucleotide sequence ID" value="NZ_JAJJPB010000016.1"/>
</dbReference>
<dbReference type="PRINTS" id="PR00039">
    <property type="entry name" value="HTHLYSR"/>
</dbReference>
<dbReference type="Pfam" id="PF03466">
    <property type="entry name" value="LysR_substrate"/>
    <property type="match status" value="1"/>
</dbReference>
<dbReference type="InterPro" id="IPR036388">
    <property type="entry name" value="WH-like_DNA-bd_sf"/>
</dbReference>
<gene>
    <name evidence="6" type="ORF">LN736_12285</name>
</gene>
<keyword evidence="2" id="KW-0805">Transcription regulation</keyword>
<proteinExistence type="inferred from homology"/>
<dbReference type="EMBL" id="JAJJPB010000016">
    <property type="protein sequence ID" value="MCC9295637.1"/>
    <property type="molecule type" value="Genomic_DNA"/>
</dbReference>
<evidence type="ECO:0000256" key="3">
    <source>
        <dbReference type="ARBA" id="ARBA00023125"/>
    </source>
</evidence>
<dbReference type="InterPro" id="IPR050950">
    <property type="entry name" value="HTH-type_LysR_regulators"/>
</dbReference>
<name>A0ABS8N766_9CLOT</name>
<dbReference type="SUPFAM" id="SSF53850">
    <property type="entry name" value="Periplasmic binding protein-like II"/>
    <property type="match status" value="1"/>
</dbReference>
<dbReference type="InterPro" id="IPR005119">
    <property type="entry name" value="LysR_subst-bd"/>
</dbReference>
<dbReference type="Proteomes" id="UP001165422">
    <property type="component" value="Unassembled WGS sequence"/>
</dbReference>
<organism evidence="6 7">
    <name type="scientific">Clostridium aromativorans</name>
    <dbReference type="NCBI Taxonomy" id="2836848"/>
    <lineage>
        <taxon>Bacteria</taxon>
        <taxon>Bacillati</taxon>
        <taxon>Bacillota</taxon>
        <taxon>Clostridia</taxon>
        <taxon>Eubacteriales</taxon>
        <taxon>Clostridiaceae</taxon>
        <taxon>Clostridium</taxon>
    </lineage>
</organism>
<dbReference type="InterPro" id="IPR000847">
    <property type="entry name" value="LysR_HTH_N"/>
</dbReference>
<keyword evidence="3" id="KW-0238">DNA-binding</keyword>
<keyword evidence="7" id="KW-1185">Reference proteome</keyword>
<evidence type="ECO:0000256" key="2">
    <source>
        <dbReference type="ARBA" id="ARBA00023015"/>
    </source>
</evidence>
<dbReference type="InterPro" id="IPR036390">
    <property type="entry name" value="WH_DNA-bd_sf"/>
</dbReference>
<evidence type="ECO:0000256" key="4">
    <source>
        <dbReference type="ARBA" id="ARBA00023163"/>
    </source>
</evidence>
<evidence type="ECO:0000313" key="6">
    <source>
        <dbReference type="EMBL" id="MCC9295637.1"/>
    </source>
</evidence>
<reference evidence="6" key="1">
    <citation type="submission" date="2021-11" db="EMBL/GenBank/DDBJ databases">
        <authorList>
            <person name="Qingchun L."/>
            <person name="Dong Z."/>
            <person name="Zongwei Q."/>
            <person name="Jia Z."/>
            <person name="Duotao L."/>
        </authorList>
    </citation>
    <scope>NUCLEOTIDE SEQUENCE</scope>
    <source>
        <strain evidence="6">WLY-B-L2</strain>
    </source>
</reference>
<dbReference type="SUPFAM" id="SSF46785">
    <property type="entry name" value="Winged helix' DNA-binding domain"/>
    <property type="match status" value="1"/>
</dbReference>
<keyword evidence="4" id="KW-0804">Transcription</keyword>